<accession>U5EKI0</accession>
<dbReference type="EMBL" id="BAFO02000034">
    <property type="protein sequence ID" value="GAD86901.1"/>
    <property type="molecule type" value="Genomic_DNA"/>
</dbReference>
<organism evidence="2 3">
    <name type="scientific">Nocardia asteroides NBRC 15531</name>
    <dbReference type="NCBI Taxonomy" id="1110697"/>
    <lineage>
        <taxon>Bacteria</taxon>
        <taxon>Bacillati</taxon>
        <taxon>Actinomycetota</taxon>
        <taxon>Actinomycetes</taxon>
        <taxon>Mycobacteriales</taxon>
        <taxon>Nocardiaceae</taxon>
        <taxon>Nocardia</taxon>
    </lineage>
</organism>
<dbReference type="Pfam" id="PF26059">
    <property type="entry name" value="DUF8020"/>
    <property type="match status" value="1"/>
</dbReference>
<reference evidence="2 3" key="1">
    <citation type="journal article" date="2014" name="BMC Genomics">
        <title>Genome based analysis of type-I polyketide synthase and nonribosomal peptide synthetase gene clusters in seven strains of five representative Nocardia species.</title>
        <authorList>
            <person name="Komaki H."/>
            <person name="Ichikawa N."/>
            <person name="Hosoyama A."/>
            <person name="Takahashi-Nakaguchi A."/>
            <person name="Matsuzawa T."/>
            <person name="Suzuki K."/>
            <person name="Fujita N."/>
            <person name="Gonoi T."/>
        </authorList>
    </citation>
    <scope>NUCLEOTIDE SEQUENCE [LARGE SCALE GENOMIC DNA]</scope>
    <source>
        <strain evidence="2 3">NBRC 15531</strain>
    </source>
</reference>
<dbReference type="Proteomes" id="UP000017048">
    <property type="component" value="Unassembled WGS sequence"/>
</dbReference>
<feature type="domain" description="DUF8020" evidence="1">
    <location>
        <begin position="25"/>
        <end position="93"/>
    </location>
</feature>
<comment type="caution">
    <text evidence="2">The sequence shown here is derived from an EMBL/GenBank/DDBJ whole genome shotgun (WGS) entry which is preliminary data.</text>
</comment>
<dbReference type="AlphaFoldDB" id="U5EKI0"/>
<sequence length="226" mass="22514">MPAVLSLAALTVTAGTVQAQEPERPIGFTAHATDTASIIEIDAGSLVVADGALQVRDGAGTVVAATPLTFAVDDFRFPIAAEISGRTATLTPQLSMDKAVYQPVALPFEDKAPWKSEYDREQAAWSRMTSTISLGAAVGTLVGGLGGAAVGCVLGGIVGATVASATIIGLFGPFLPAAAVGCVGGILAVGALGTVAGQILVTAPVAIGAAIQYVTTINQPFTPPAK</sequence>
<protein>
    <recommendedName>
        <fullName evidence="1">DUF8020 domain-containing protein</fullName>
    </recommendedName>
</protein>
<dbReference type="InterPro" id="IPR058333">
    <property type="entry name" value="DUF8020"/>
</dbReference>
<keyword evidence="3" id="KW-1185">Reference proteome</keyword>
<evidence type="ECO:0000259" key="1">
    <source>
        <dbReference type="Pfam" id="PF26059"/>
    </source>
</evidence>
<gene>
    <name evidence="2" type="ORF">NCAST_34_00280</name>
</gene>
<evidence type="ECO:0000313" key="3">
    <source>
        <dbReference type="Proteomes" id="UP000017048"/>
    </source>
</evidence>
<proteinExistence type="predicted"/>
<dbReference type="STRING" id="1824.SAMN05444423_11430"/>
<name>U5EKI0_NOCAS</name>
<dbReference type="eggNOG" id="ENOG5030WQ0">
    <property type="taxonomic scope" value="Bacteria"/>
</dbReference>
<evidence type="ECO:0000313" key="2">
    <source>
        <dbReference type="EMBL" id="GAD86901.1"/>
    </source>
</evidence>